<accession>A0A9X3WDW1</accession>
<comment type="caution">
    <text evidence="1">The sequence shown here is derived from an EMBL/GenBank/DDBJ whole genome shotgun (WGS) entry which is preliminary data.</text>
</comment>
<dbReference type="EMBL" id="JAMQKC010000004">
    <property type="protein sequence ID" value="MDC3416661.1"/>
    <property type="molecule type" value="Genomic_DNA"/>
</dbReference>
<evidence type="ECO:0000313" key="1">
    <source>
        <dbReference type="EMBL" id="MDC3416661.1"/>
    </source>
</evidence>
<dbReference type="Proteomes" id="UP001145069">
    <property type="component" value="Unassembled WGS sequence"/>
</dbReference>
<gene>
    <name evidence="1" type="ORF">NC799_06990</name>
</gene>
<reference evidence="1" key="1">
    <citation type="submission" date="2022-06" db="EMBL/GenBank/DDBJ databases">
        <title>Aquibacillus sp. a new bacterium isolated from soil saline samples.</title>
        <authorList>
            <person name="Galisteo C."/>
            <person name="De La Haba R."/>
            <person name="Sanchez-Porro C."/>
            <person name="Ventosa A."/>
        </authorList>
    </citation>
    <scope>NUCLEOTIDE SEQUENCE</scope>
    <source>
        <strain evidence="1">3ASR75-54</strain>
    </source>
</reference>
<organism evidence="1 2">
    <name type="scientific">Aquibacillus salsiterrae</name>
    <dbReference type="NCBI Taxonomy" id="2950439"/>
    <lineage>
        <taxon>Bacteria</taxon>
        <taxon>Bacillati</taxon>
        <taxon>Bacillota</taxon>
        <taxon>Bacilli</taxon>
        <taxon>Bacillales</taxon>
        <taxon>Bacillaceae</taxon>
        <taxon>Aquibacillus</taxon>
    </lineage>
</organism>
<keyword evidence="2" id="KW-1185">Reference proteome</keyword>
<proteinExistence type="predicted"/>
<dbReference type="AlphaFoldDB" id="A0A9X3WDW1"/>
<dbReference type="RefSeq" id="WP_272445674.1">
    <property type="nucleotide sequence ID" value="NZ_JAMQKC010000004.1"/>
</dbReference>
<evidence type="ECO:0000313" key="2">
    <source>
        <dbReference type="Proteomes" id="UP001145069"/>
    </source>
</evidence>
<name>A0A9X3WDW1_9BACI</name>
<sequence>MAINIVLEKPAEYGGTDYDGLWKKMIHELFEEFILFFIPEMSSSGRLPPRGLK</sequence>
<protein>
    <submittedName>
        <fullName evidence="1">Uncharacterized protein</fullName>
    </submittedName>
</protein>